<evidence type="ECO:0000313" key="2">
    <source>
        <dbReference type="Proteomes" id="UP000191135"/>
    </source>
</evidence>
<dbReference type="STRING" id="1122214.Mame_01183"/>
<dbReference type="Pfam" id="PF07277">
    <property type="entry name" value="SapC"/>
    <property type="match status" value="1"/>
</dbReference>
<accession>A0A1U9YYW2</accession>
<dbReference type="AlphaFoldDB" id="A0A1U9YYW2"/>
<keyword evidence="2" id="KW-1185">Reference proteome</keyword>
<dbReference type="RefSeq" id="WP_018066047.1">
    <property type="nucleotide sequence ID" value="NZ_AQWH01000019.1"/>
</dbReference>
<evidence type="ECO:0000313" key="1">
    <source>
        <dbReference type="EMBL" id="AQZ50552.1"/>
    </source>
</evidence>
<proteinExistence type="predicted"/>
<name>A0A1U9YYW2_9HYPH</name>
<dbReference type="Proteomes" id="UP000191135">
    <property type="component" value="Chromosome"/>
</dbReference>
<dbReference type="KEGG" id="mmed:Mame_01183"/>
<protein>
    <submittedName>
        <fullName evidence="1">SapC</fullName>
    </submittedName>
</protein>
<reference evidence="1 2" key="1">
    <citation type="submission" date="2017-03" db="EMBL/GenBank/DDBJ databases">
        <title>Foreign affairs: Plasmid Transfer between Roseobacters and Rhizobia.</title>
        <authorList>
            <person name="Bartling P."/>
            <person name="Bunk B."/>
            <person name="Overmann J."/>
            <person name="Brinkmann H."/>
            <person name="Petersen J."/>
        </authorList>
    </citation>
    <scope>NUCLEOTIDE SEQUENCE [LARGE SCALE GENOMIC DNA]</scope>
    <source>
        <strain evidence="1 2">MACL11</strain>
    </source>
</reference>
<sequence length="252" mass="28017">MADHALPLFYGSPQVLRFEDHKDLTLERKSDFAFAATANAIPLTPGEFLPAVRHYPIVFVRGGDAPAPVAVTGLKQGQNLFVTQAGEWQQGSYIPAYVRRYPFILIQSEDKTQTVLGFDGACARITTAAKTKDGDMLFAEDGTASETTRPMIEFCNAYHQQSLMGTEFVKALQEHDLLVDKQVNMSFPDKSRYRLDGLLVVDPERFRALPAKVIGEWHEKGFTDAVVLHMASSQNWENLLQLNDAASRPKAA</sequence>
<dbReference type="EMBL" id="CP020330">
    <property type="protein sequence ID" value="AQZ50552.1"/>
    <property type="molecule type" value="Genomic_DNA"/>
</dbReference>
<dbReference type="InterPro" id="IPR010836">
    <property type="entry name" value="SapC"/>
</dbReference>
<organism evidence="1 2">
    <name type="scientific">Martelella mediterranea DSM 17316</name>
    <dbReference type="NCBI Taxonomy" id="1122214"/>
    <lineage>
        <taxon>Bacteria</taxon>
        <taxon>Pseudomonadati</taxon>
        <taxon>Pseudomonadota</taxon>
        <taxon>Alphaproteobacteria</taxon>
        <taxon>Hyphomicrobiales</taxon>
        <taxon>Aurantimonadaceae</taxon>
        <taxon>Martelella</taxon>
    </lineage>
</organism>
<gene>
    <name evidence="1" type="ORF">Mame_01183</name>
</gene>
<dbReference type="OrthoDB" id="9806524at2"/>
<dbReference type="eggNOG" id="ENOG5032THI">
    <property type="taxonomic scope" value="Bacteria"/>
</dbReference>